<dbReference type="HAMAP" id="MF_01865">
    <property type="entry name" value="MTTase_RimO"/>
    <property type="match status" value="1"/>
</dbReference>
<accession>A0A1M5RGC1</accession>
<comment type="subcellular location">
    <subcellularLocation>
        <location evidence="10">Cytoplasm</location>
    </subcellularLocation>
</comment>
<evidence type="ECO:0000256" key="6">
    <source>
        <dbReference type="ARBA" id="ARBA00022723"/>
    </source>
</evidence>
<dbReference type="InterPro" id="IPR012340">
    <property type="entry name" value="NA-bd_OB-fold"/>
</dbReference>
<dbReference type="Pfam" id="PF18693">
    <property type="entry name" value="TRAM_2"/>
    <property type="match status" value="1"/>
</dbReference>
<organism evidence="13 14">
    <name type="scientific">Thermosyntropha lipolytica DSM 11003</name>
    <dbReference type="NCBI Taxonomy" id="1123382"/>
    <lineage>
        <taxon>Bacteria</taxon>
        <taxon>Bacillati</taxon>
        <taxon>Bacillota</taxon>
        <taxon>Clostridia</taxon>
        <taxon>Eubacteriales</taxon>
        <taxon>Syntrophomonadaceae</taxon>
        <taxon>Thermosyntropha</taxon>
    </lineage>
</organism>
<evidence type="ECO:0000256" key="5">
    <source>
        <dbReference type="ARBA" id="ARBA00022691"/>
    </source>
</evidence>
<dbReference type="PANTHER" id="PTHR43837:SF1">
    <property type="entry name" value="RIBOSOMAL PROTEIN US12 METHYLTHIOTRANSFERASE RIMO"/>
    <property type="match status" value="1"/>
</dbReference>
<dbReference type="InterPro" id="IPR005840">
    <property type="entry name" value="Ribosomal_uS12_MeSTrfase_RimO"/>
</dbReference>
<evidence type="ECO:0000259" key="11">
    <source>
        <dbReference type="PROSITE" id="PS51449"/>
    </source>
</evidence>
<dbReference type="SMART" id="SM00729">
    <property type="entry name" value="Elp3"/>
    <property type="match status" value="1"/>
</dbReference>
<feature type="binding site" evidence="10">
    <location>
        <position position="156"/>
    </location>
    <ligand>
        <name>[4Fe-4S] cluster</name>
        <dbReference type="ChEBI" id="CHEBI:49883"/>
        <label>2</label>
        <note>4Fe-4S-S-AdoMet</note>
    </ligand>
</feature>
<evidence type="ECO:0000313" key="13">
    <source>
        <dbReference type="EMBL" id="SHH25079.1"/>
    </source>
</evidence>
<dbReference type="NCBIfam" id="TIGR01125">
    <property type="entry name" value="30S ribosomal protein S12 methylthiotransferase RimO"/>
    <property type="match status" value="1"/>
</dbReference>
<feature type="binding site" evidence="10">
    <location>
        <position position="163"/>
    </location>
    <ligand>
        <name>[4Fe-4S] cluster</name>
        <dbReference type="ChEBI" id="CHEBI:49883"/>
        <label>2</label>
        <note>4Fe-4S-S-AdoMet</note>
    </ligand>
</feature>
<dbReference type="PROSITE" id="PS51449">
    <property type="entry name" value="MTTASE_N"/>
    <property type="match status" value="1"/>
</dbReference>
<feature type="domain" description="MTTase N-terminal" evidence="11">
    <location>
        <begin position="1"/>
        <end position="117"/>
    </location>
</feature>
<dbReference type="Gene3D" id="2.40.50.140">
    <property type="entry name" value="Nucleic acid-binding proteins"/>
    <property type="match status" value="1"/>
</dbReference>
<reference evidence="14" key="1">
    <citation type="submission" date="2016-11" db="EMBL/GenBank/DDBJ databases">
        <authorList>
            <person name="Varghese N."/>
            <person name="Submissions S."/>
        </authorList>
    </citation>
    <scope>NUCLEOTIDE SEQUENCE [LARGE SCALE GENOMIC DNA]</scope>
    <source>
        <strain evidence="14">DSM 11003</strain>
    </source>
</reference>
<dbReference type="GO" id="GO:0035599">
    <property type="term" value="F:aspartic acid methylthiotransferase activity"/>
    <property type="evidence" value="ECO:0007669"/>
    <property type="project" value="TreeGrafter"/>
</dbReference>
<dbReference type="STRING" id="1123382.SAMN02745221_02023"/>
<evidence type="ECO:0000259" key="12">
    <source>
        <dbReference type="PROSITE" id="PS51918"/>
    </source>
</evidence>
<keyword evidence="14" id="KW-1185">Reference proteome</keyword>
<dbReference type="GO" id="GO:0005840">
    <property type="term" value="C:ribosome"/>
    <property type="evidence" value="ECO:0007669"/>
    <property type="project" value="UniProtKB-KW"/>
</dbReference>
<sequence length="443" mass="50238">MNIGFISLGCPKNTIDTEIMIAILKKKGYRIVNEAARADMVIINTCGFINDAKEEAIETIIEMGSLKEEGIIKYIIATGCLAQRYGQELLDEMPELDAVVGISSFLRIDEVVKMLTSGEKKRIIEVMPPTEFFIEKGDRFLTTPPGTAYLKIAEGCNNRCSYCAIPLIRGNLRSKSLKDIEEEARILVEDKGVKELVIIAQDTAAYGVDIYGESRLPQVIDILASFKGLEWIRLMYLHPRHIDEKIIDKIGNTEKVIPYLDIPVQHFATPILKRMNRQHDGDYLKEIIDRLRAAKPGLVLRTTVMVGFPGEKEDDFQKLYDFIGEVEFDWLGCFAFNPEEDTAAYTMPEQVPDEVKKKRVDEIMRLQKKITRKKNITRVNKKEKILVTSRLDKNLYAGRGYFQAPEVDGVTLIKSEKSLVQGEFTEVILKGVRGYDMIGVTLD</sequence>
<keyword evidence="7 10" id="KW-0408">Iron</keyword>
<keyword evidence="13" id="KW-0689">Ribosomal protein</keyword>
<dbReference type="EC" id="2.8.4.4" evidence="10"/>
<evidence type="ECO:0000256" key="8">
    <source>
        <dbReference type="ARBA" id="ARBA00023014"/>
    </source>
</evidence>
<feature type="binding site" evidence="10">
    <location>
        <position position="46"/>
    </location>
    <ligand>
        <name>[4Fe-4S] cluster</name>
        <dbReference type="ChEBI" id="CHEBI:49883"/>
        <label>1</label>
    </ligand>
</feature>
<dbReference type="InterPro" id="IPR005839">
    <property type="entry name" value="Methylthiotransferase"/>
</dbReference>
<keyword evidence="4 10" id="KW-0808">Transferase</keyword>
<keyword evidence="2 10" id="KW-0004">4Fe-4S</keyword>
<dbReference type="OrthoDB" id="9805215at2"/>
<comment type="similarity">
    <text evidence="10">Belongs to the methylthiotransferase family. RimO subfamily.</text>
</comment>
<evidence type="ECO:0000256" key="4">
    <source>
        <dbReference type="ARBA" id="ARBA00022679"/>
    </source>
</evidence>
<feature type="binding site" evidence="10">
    <location>
        <position position="80"/>
    </location>
    <ligand>
        <name>[4Fe-4S] cluster</name>
        <dbReference type="ChEBI" id="CHEBI:49883"/>
        <label>1</label>
    </ligand>
</feature>
<keyword evidence="3 10" id="KW-0963">Cytoplasm</keyword>
<feature type="binding site" evidence="10">
    <location>
        <position position="160"/>
    </location>
    <ligand>
        <name>[4Fe-4S] cluster</name>
        <dbReference type="ChEBI" id="CHEBI:49883"/>
        <label>2</label>
        <note>4Fe-4S-S-AdoMet</note>
    </ligand>
</feature>
<dbReference type="AlphaFoldDB" id="A0A1M5RGC1"/>
<keyword evidence="6 10" id="KW-0479">Metal-binding</keyword>
<evidence type="ECO:0000313" key="14">
    <source>
        <dbReference type="Proteomes" id="UP000242329"/>
    </source>
</evidence>
<dbReference type="InterPro" id="IPR038135">
    <property type="entry name" value="Methylthiotransferase_N_sf"/>
</dbReference>
<dbReference type="SFLD" id="SFLDG01082">
    <property type="entry name" value="B12-binding_domain_containing"/>
    <property type="match status" value="1"/>
</dbReference>
<feature type="domain" description="Radical SAM core" evidence="12">
    <location>
        <begin position="142"/>
        <end position="373"/>
    </location>
</feature>
<dbReference type="SFLD" id="SFLDG01061">
    <property type="entry name" value="methylthiotransferase"/>
    <property type="match status" value="1"/>
</dbReference>
<protein>
    <recommendedName>
        <fullName evidence="10">Ribosomal protein uS12 methylthiotransferase RimO</fullName>
        <shortName evidence="10">uS12 MTTase</shortName>
        <shortName evidence="10">uS12 methylthiotransferase</shortName>
        <ecNumber evidence="10">2.8.4.4</ecNumber>
    </recommendedName>
    <alternativeName>
        <fullName evidence="10">Ribosomal protein uS12 (aspartate-C(3))-methylthiotransferase</fullName>
    </alternativeName>
    <alternativeName>
        <fullName evidence="10">Ribosome maturation factor RimO</fullName>
    </alternativeName>
</protein>
<dbReference type="FunFam" id="3.40.50.12160:FF:000003">
    <property type="entry name" value="CDK5 regulatory subunit-associated protein 1"/>
    <property type="match status" value="1"/>
</dbReference>
<gene>
    <name evidence="10" type="primary">rimO</name>
    <name evidence="13" type="ORF">SAMN02745221_02023</name>
</gene>
<dbReference type="NCBIfam" id="TIGR00089">
    <property type="entry name" value="MiaB/RimO family radical SAM methylthiotransferase"/>
    <property type="match status" value="1"/>
</dbReference>
<comment type="function">
    <text evidence="10">Catalyzes the methylthiolation of an aspartic acid residue of ribosomal protein uS12.</text>
</comment>
<dbReference type="FunFam" id="3.80.30.20:FF:000001">
    <property type="entry name" value="tRNA-2-methylthio-N(6)-dimethylallyladenosine synthase 2"/>
    <property type="match status" value="1"/>
</dbReference>
<dbReference type="InterPro" id="IPR006638">
    <property type="entry name" value="Elp3/MiaA/NifB-like_rSAM"/>
</dbReference>
<dbReference type="RefSeq" id="WP_073093374.1">
    <property type="nucleotide sequence ID" value="NZ_FQWY01000048.1"/>
</dbReference>
<comment type="catalytic activity">
    <reaction evidence="9">
        <text>N(6)-dimethylallyladenosine(37) in tRNA + (sulfur carrier)-SH + AH2 + 2 S-adenosyl-L-methionine = 2-methylsulfanyl-N(6)-dimethylallyladenosine(37) in tRNA + (sulfur carrier)-H + 5'-deoxyadenosine + L-methionine + A + S-adenosyl-L-homocysteine + 2 H(+)</text>
        <dbReference type="Rhea" id="RHEA:37067"/>
        <dbReference type="Rhea" id="RHEA-COMP:10375"/>
        <dbReference type="Rhea" id="RHEA-COMP:10376"/>
        <dbReference type="Rhea" id="RHEA-COMP:14737"/>
        <dbReference type="Rhea" id="RHEA-COMP:14739"/>
        <dbReference type="ChEBI" id="CHEBI:13193"/>
        <dbReference type="ChEBI" id="CHEBI:15378"/>
        <dbReference type="ChEBI" id="CHEBI:17319"/>
        <dbReference type="ChEBI" id="CHEBI:17499"/>
        <dbReference type="ChEBI" id="CHEBI:29917"/>
        <dbReference type="ChEBI" id="CHEBI:57844"/>
        <dbReference type="ChEBI" id="CHEBI:57856"/>
        <dbReference type="ChEBI" id="CHEBI:59789"/>
        <dbReference type="ChEBI" id="CHEBI:64428"/>
        <dbReference type="ChEBI" id="CHEBI:74415"/>
        <dbReference type="ChEBI" id="CHEBI:74417"/>
        <dbReference type="EC" id="2.8.4.3"/>
    </reaction>
</comment>
<dbReference type="PANTHER" id="PTHR43837">
    <property type="entry name" value="RIBOSOMAL PROTEIN S12 METHYLTHIOTRANSFERASE RIMO"/>
    <property type="match status" value="1"/>
</dbReference>
<evidence type="ECO:0000256" key="9">
    <source>
        <dbReference type="ARBA" id="ARBA00051425"/>
    </source>
</evidence>
<dbReference type="InterPro" id="IPR013848">
    <property type="entry name" value="Methylthiotransferase_N"/>
</dbReference>
<dbReference type="Pfam" id="PF04055">
    <property type="entry name" value="Radical_SAM"/>
    <property type="match status" value="1"/>
</dbReference>
<evidence type="ECO:0000256" key="3">
    <source>
        <dbReference type="ARBA" id="ARBA00022490"/>
    </source>
</evidence>
<keyword evidence="8 10" id="KW-0411">Iron-sulfur</keyword>
<evidence type="ECO:0000256" key="7">
    <source>
        <dbReference type="ARBA" id="ARBA00023004"/>
    </source>
</evidence>
<comment type="catalytic activity">
    <reaction evidence="10">
        <text>L-aspartate(89)-[ribosomal protein uS12]-hydrogen + (sulfur carrier)-SH + AH2 + 2 S-adenosyl-L-methionine = 3-methylsulfanyl-L-aspartate(89)-[ribosomal protein uS12]-hydrogen + (sulfur carrier)-H + 5'-deoxyadenosine + L-methionine + A + S-adenosyl-L-homocysteine + 2 H(+)</text>
        <dbReference type="Rhea" id="RHEA:37087"/>
        <dbReference type="Rhea" id="RHEA-COMP:10460"/>
        <dbReference type="Rhea" id="RHEA-COMP:10461"/>
        <dbReference type="Rhea" id="RHEA-COMP:14737"/>
        <dbReference type="Rhea" id="RHEA-COMP:14739"/>
        <dbReference type="ChEBI" id="CHEBI:13193"/>
        <dbReference type="ChEBI" id="CHEBI:15378"/>
        <dbReference type="ChEBI" id="CHEBI:17319"/>
        <dbReference type="ChEBI" id="CHEBI:17499"/>
        <dbReference type="ChEBI" id="CHEBI:29917"/>
        <dbReference type="ChEBI" id="CHEBI:29961"/>
        <dbReference type="ChEBI" id="CHEBI:57844"/>
        <dbReference type="ChEBI" id="CHEBI:57856"/>
        <dbReference type="ChEBI" id="CHEBI:59789"/>
        <dbReference type="ChEBI" id="CHEBI:64428"/>
        <dbReference type="ChEBI" id="CHEBI:73599"/>
        <dbReference type="EC" id="2.8.4.4"/>
    </reaction>
</comment>
<dbReference type="Proteomes" id="UP000242329">
    <property type="component" value="Unassembled WGS sequence"/>
</dbReference>
<dbReference type="InterPro" id="IPR020612">
    <property type="entry name" value="Methylthiotransferase_CS"/>
</dbReference>
<evidence type="ECO:0000256" key="2">
    <source>
        <dbReference type="ARBA" id="ARBA00022485"/>
    </source>
</evidence>
<dbReference type="Gene3D" id="3.80.30.20">
    <property type="entry name" value="tm_1862 like domain"/>
    <property type="match status" value="1"/>
</dbReference>
<keyword evidence="13" id="KW-0687">Ribonucleoprotein</keyword>
<dbReference type="EMBL" id="FQWY01000048">
    <property type="protein sequence ID" value="SHH25079.1"/>
    <property type="molecule type" value="Genomic_DNA"/>
</dbReference>
<dbReference type="CDD" id="cd01335">
    <property type="entry name" value="Radical_SAM"/>
    <property type="match status" value="1"/>
</dbReference>
<dbReference type="GO" id="GO:0103039">
    <property type="term" value="F:protein methylthiotransferase activity"/>
    <property type="evidence" value="ECO:0007669"/>
    <property type="project" value="UniProtKB-EC"/>
</dbReference>
<dbReference type="GO" id="GO:0046872">
    <property type="term" value="F:metal ion binding"/>
    <property type="evidence" value="ECO:0007669"/>
    <property type="project" value="UniProtKB-KW"/>
</dbReference>
<dbReference type="SUPFAM" id="SSF102114">
    <property type="entry name" value="Radical SAM enzymes"/>
    <property type="match status" value="1"/>
</dbReference>
<comment type="cofactor">
    <cofactor evidence="10">
        <name>[4Fe-4S] cluster</name>
        <dbReference type="ChEBI" id="CHEBI:49883"/>
    </cofactor>
    <text evidence="10">Binds 2 [4Fe-4S] clusters. One cluster is coordinated with 3 cysteines and an exchangeable S-adenosyl-L-methionine.</text>
</comment>
<dbReference type="Pfam" id="PF00919">
    <property type="entry name" value="UPF0004"/>
    <property type="match status" value="1"/>
</dbReference>
<name>A0A1M5RGC1_9FIRM</name>
<dbReference type="PROSITE" id="PS01278">
    <property type="entry name" value="MTTASE_RADICAL"/>
    <property type="match status" value="1"/>
</dbReference>
<dbReference type="SFLD" id="SFLDF00274">
    <property type="entry name" value="ribosomal_protein_S12_methylth"/>
    <property type="match status" value="1"/>
</dbReference>
<dbReference type="GO" id="GO:0005829">
    <property type="term" value="C:cytosol"/>
    <property type="evidence" value="ECO:0007669"/>
    <property type="project" value="TreeGrafter"/>
</dbReference>
<dbReference type="PROSITE" id="PS51918">
    <property type="entry name" value="RADICAL_SAM"/>
    <property type="match status" value="1"/>
</dbReference>
<dbReference type="SFLD" id="SFLDS00029">
    <property type="entry name" value="Radical_SAM"/>
    <property type="match status" value="1"/>
</dbReference>
<dbReference type="GO" id="GO:0051539">
    <property type="term" value="F:4 iron, 4 sulfur cluster binding"/>
    <property type="evidence" value="ECO:0007669"/>
    <property type="project" value="UniProtKB-UniRule"/>
</dbReference>
<dbReference type="InterPro" id="IPR058240">
    <property type="entry name" value="rSAM_sf"/>
</dbReference>
<dbReference type="InterPro" id="IPR007197">
    <property type="entry name" value="rSAM"/>
</dbReference>
<proteinExistence type="inferred from homology"/>
<evidence type="ECO:0000256" key="1">
    <source>
        <dbReference type="ARBA" id="ARBA00003234"/>
    </source>
</evidence>
<comment type="function">
    <text evidence="1">Catalyzes the methylthiolation of N6-(dimethylallyl)adenosine (i(6)A), leading to the formation of 2-methylthio-N6-(dimethylallyl)adenosine (ms(2)i(6)A) at position 37 in tRNAs that read codons beginning with uridine.</text>
</comment>
<dbReference type="Gene3D" id="3.40.50.12160">
    <property type="entry name" value="Methylthiotransferase, N-terminal domain"/>
    <property type="match status" value="1"/>
</dbReference>
<dbReference type="InterPro" id="IPR023404">
    <property type="entry name" value="rSAM_horseshoe"/>
</dbReference>
<keyword evidence="5 10" id="KW-0949">S-adenosyl-L-methionine</keyword>
<dbReference type="InterPro" id="IPR002792">
    <property type="entry name" value="TRAM_dom"/>
</dbReference>
<dbReference type="GO" id="GO:0035597">
    <property type="term" value="F:tRNA-2-methylthio-N(6)-dimethylallyladenosine(37) synthase activity"/>
    <property type="evidence" value="ECO:0007669"/>
    <property type="project" value="UniProtKB-EC"/>
</dbReference>
<feature type="binding site" evidence="10">
    <location>
        <position position="10"/>
    </location>
    <ligand>
        <name>[4Fe-4S] cluster</name>
        <dbReference type="ChEBI" id="CHEBI:49883"/>
        <label>1</label>
    </ligand>
</feature>
<evidence type="ECO:0000256" key="10">
    <source>
        <dbReference type="HAMAP-Rule" id="MF_01865"/>
    </source>
</evidence>